<sequence length="76" mass="8883">MYNAWIISKLFSRDYYVHHCLLRSSSAYPRLLPALQLQLAVTATDRVDLSLGDFFNMFYSHQLLARKAPLGQIWYS</sequence>
<keyword evidence="2" id="KW-1185">Reference proteome</keyword>
<protein>
    <submittedName>
        <fullName evidence="1">Uncharacterized protein</fullName>
    </submittedName>
</protein>
<proteinExistence type="predicted"/>
<dbReference type="AlphaFoldDB" id="A0A444YDL1"/>
<reference evidence="1 2" key="1">
    <citation type="submission" date="2019-01" db="EMBL/GenBank/DDBJ databases">
        <title>Sequencing of cultivated peanut Arachis hypogaea provides insights into genome evolution and oil improvement.</title>
        <authorList>
            <person name="Chen X."/>
        </authorList>
    </citation>
    <scope>NUCLEOTIDE SEQUENCE [LARGE SCALE GENOMIC DNA]</scope>
    <source>
        <strain evidence="2">cv. Fuhuasheng</strain>
        <tissue evidence="1">Leaves</tissue>
    </source>
</reference>
<name>A0A444YDL1_ARAHY</name>
<evidence type="ECO:0000313" key="1">
    <source>
        <dbReference type="EMBL" id="RYR00001.1"/>
    </source>
</evidence>
<gene>
    <name evidence="1" type="ORF">Ahy_B07g088050</name>
</gene>
<dbReference type="Proteomes" id="UP000289738">
    <property type="component" value="Chromosome B07"/>
</dbReference>
<organism evidence="1 2">
    <name type="scientific">Arachis hypogaea</name>
    <name type="common">Peanut</name>
    <dbReference type="NCBI Taxonomy" id="3818"/>
    <lineage>
        <taxon>Eukaryota</taxon>
        <taxon>Viridiplantae</taxon>
        <taxon>Streptophyta</taxon>
        <taxon>Embryophyta</taxon>
        <taxon>Tracheophyta</taxon>
        <taxon>Spermatophyta</taxon>
        <taxon>Magnoliopsida</taxon>
        <taxon>eudicotyledons</taxon>
        <taxon>Gunneridae</taxon>
        <taxon>Pentapetalae</taxon>
        <taxon>rosids</taxon>
        <taxon>fabids</taxon>
        <taxon>Fabales</taxon>
        <taxon>Fabaceae</taxon>
        <taxon>Papilionoideae</taxon>
        <taxon>50 kb inversion clade</taxon>
        <taxon>dalbergioids sensu lato</taxon>
        <taxon>Dalbergieae</taxon>
        <taxon>Pterocarpus clade</taxon>
        <taxon>Arachis</taxon>
    </lineage>
</organism>
<comment type="caution">
    <text evidence="1">The sequence shown here is derived from an EMBL/GenBank/DDBJ whole genome shotgun (WGS) entry which is preliminary data.</text>
</comment>
<evidence type="ECO:0000313" key="2">
    <source>
        <dbReference type="Proteomes" id="UP000289738"/>
    </source>
</evidence>
<accession>A0A444YDL1</accession>
<dbReference type="EMBL" id="SDMP01000017">
    <property type="protein sequence ID" value="RYR00001.1"/>
    <property type="molecule type" value="Genomic_DNA"/>
</dbReference>